<feature type="transmembrane region" description="Helical" evidence="6">
    <location>
        <begin position="74"/>
        <end position="94"/>
    </location>
</feature>
<sequence>MHWDYLDAASPYVDGHVGWYASRVADVGRSDQLAREIDALSANSATETHTMSEQAAFAARVRQLGDIDLITRSIMSAVLFSLLFTTAWTMGQTLRERRSELATLRAIGFSTRRLALLLTAETILLFNAGCLLGLLVASAVIAVTGHVMGDVLTFATVTTADGFAAIGLALLLGCAVGTAASLRHLRGNISSVLVRH</sequence>
<evidence type="ECO:0000259" key="7">
    <source>
        <dbReference type="Pfam" id="PF02687"/>
    </source>
</evidence>
<protein>
    <submittedName>
        <fullName evidence="8">ABC transporter permease</fullName>
    </submittedName>
</protein>
<reference evidence="8 9" key="1">
    <citation type="submission" date="2018-10" db="EMBL/GenBank/DDBJ databases">
        <title>Proposal of Lysobacter pythonis sp. nov. isolated from royal pythons (Python regius).</title>
        <authorList>
            <person name="Hans-Juergen B."/>
            <person name="Huptas C."/>
            <person name="Sandra B."/>
            <person name="Igor L."/>
            <person name="Joachim S."/>
            <person name="Siegfried S."/>
            <person name="Mareike W."/>
            <person name="Peter K."/>
        </authorList>
    </citation>
    <scope>NUCLEOTIDE SEQUENCE [LARGE SCALE GENOMIC DNA]</scope>
    <source>
        <strain evidence="8 9">4284/11</strain>
    </source>
</reference>
<evidence type="ECO:0000256" key="2">
    <source>
        <dbReference type="ARBA" id="ARBA00022475"/>
    </source>
</evidence>
<keyword evidence="2" id="KW-1003">Cell membrane</keyword>
<evidence type="ECO:0000256" key="1">
    <source>
        <dbReference type="ARBA" id="ARBA00004651"/>
    </source>
</evidence>
<keyword evidence="4 6" id="KW-1133">Transmembrane helix</keyword>
<dbReference type="EMBL" id="RFLY01000008">
    <property type="protein sequence ID" value="RMH92975.1"/>
    <property type="molecule type" value="Genomic_DNA"/>
</dbReference>
<feature type="transmembrane region" description="Helical" evidence="6">
    <location>
        <begin position="163"/>
        <end position="182"/>
    </location>
</feature>
<dbReference type="Pfam" id="PF02687">
    <property type="entry name" value="FtsX"/>
    <property type="match status" value="1"/>
</dbReference>
<evidence type="ECO:0000313" key="8">
    <source>
        <dbReference type="EMBL" id="RMH92975.1"/>
    </source>
</evidence>
<evidence type="ECO:0000256" key="5">
    <source>
        <dbReference type="ARBA" id="ARBA00023136"/>
    </source>
</evidence>
<keyword evidence="5 6" id="KW-0472">Membrane</keyword>
<dbReference type="PANTHER" id="PTHR43738">
    <property type="entry name" value="ABC TRANSPORTER, MEMBRANE PROTEIN"/>
    <property type="match status" value="1"/>
</dbReference>
<comment type="subcellular location">
    <subcellularLocation>
        <location evidence="1">Cell membrane</location>
        <topology evidence="1">Multi-pass membrane protein</topology>
    </subcellularLocation>
</comment>
<organism evidence="8 9">
    <name type="scientific">Solilutibacter pythonis</name>
    <dbReference type="NCBI Taxonomy" id="2483112"/>
    <lineage>
        <taxon>Bacteria</taxon>
        <taxon>Pseudomonadati</taxon>
        <taxon>Pseudomonadota</taxon>
        <taxon>Gammaproteobacteria</taxon>
        <taxon>Lysobacterales</taxon>
        <taxon>Lysobacteraceae</taxon>
        <taxon>Solilutibacter</taxon>
    </lineage>
</organism>
<evidence type="ECO:0000256" key="4">
    <source>
        <dbReference type="ARBA" id="ARBA00022989"/>
    </source>
</evidence>
<dbReference type="AlphaFoldDB" id="A0A3M2HXI6"/>
<dbReference type="InterPro" id="IPR003838">
    <property type="entry name" value="ABC3_permease_C"/>
</dbReference>
<dbReference type="InterPro" id="IPR051125">
    <property type="entry name" value="ABC-4/HrtB_transporter"/>
</dbReference>
<name>A0A3M2HXI6_9GAMM</name>
<evidence type="ECO:0000256" key="3">
    <source>
        <dbReference type="ARBA" id="ARBA00022692"/>
    </source>
</evidence>
<comment type="caution">
    <text evidence="8">The sequence shown here is derived from an EMBL/GenBank/DDBJ whole genome shotgun (WGS) entry which is preliminary data.</text>
</comment>
<dbReference type="Proteomes" id="UP000275012">
    <property type="component" value="Unassembled WGS sequence"/>
</dbReference>
<accession>A0A3M2HXI6</accession>
<proteinExistence type="predicted"/>
<feature type="transmembrane region" description="Helical" evidence="6">
    <location>
        <begin position="114"/>
        <end position="143"/>
    </location>
</feature>
<gene>
    <name evidence="8" type="ORF">EBB59_07045</name>
</gene>
<feature type="domain" description="ABC3 transporter permease C-terminal" evidence="7">
    <location>
        <begin position="74"/>
        <end position="186"/>
    </location>
</feature>
<evidence type="ECO:0000256" key="6">
    <source>
        <dbReference type="SAM" id="Phobius"/>
    </source>
</evidence>
<dbReference type="PANTHER" id="PTHR43738:SF3">
    <property type="entry name" value="ABC TRANSPORTER PERMEASE"/>
    <property type="match status" value="1"/>
</dbReference>
<keyword evidence="3 6" id="KW-0812">Transmembrane</keyword>
<keyword evidence="9" id="KW-1185">Reference proteome</keyword>
<dbReference type="GO" id="GO:0005886">
    <property type="term" value="C:plasma membrane"/>
    <property type="evidence" value="ECO:0007669"/>
    <property type="project" value="UniProtKB-SubCell"/>
</dbReference>
<evidence type="ECO:0000313" key="9">
    <source>
        <dbReference type="Proteomes" id="UP000275012"/>
    </source>
</evidence>